<dbReference type="EMBL" id="JXMS01000020">
    <property type="protein sequence ID" value="OBQ46591.1"/>
    <property type="molecule type" value="Genomic_DNA"/>
</dbReference>
<keyword evidence="2" id="KW-0812">Transmembrane</keyword>
<comment type="caution">
    <text evidence="5">The sequence shown here is derived from an EMBL/GenBank/DDBJ whole genome shotgun (WGS) entry which is preliminary data.</text>
</comment>
<proteinExistence type="predicted"/>
<feature type="domain" description="ORC1/DEAH AAA+ ATPase" evidence="3">
    <location>
        <begin position="43"/>
        <end position="172"/>
    </location>
</feature>
<dbReference type="STRING" id="1560234.SP90_11330"/>
<evidence type="ECO:0000259" key="4">
    <source>
        <dbReference type="Pfam" id="PF16537"/>
    </source>
</evidence>
<keyword evidence="6" id="KW-1185">Reference proteome</keyword>
<dbReference type="RefSeq" id="WP_066856094.1">
    <property type="nucleotide sequence ID" value="NZ_JXMS01000020.1"/>
</dbReference>
<feature type="compositionally biased region" description="Polar residues" evidence="1">
    <location>
        <begin position="485"/>
        <end position="503"/>
    </location>
</feature>
<dbReference type="InterPro" id="IPR049945">
    <property type="entry name" value="AAA_22"/>
</dbReference>
<evidence type="ECO:0000313" key="5">
    <source>
        <dbReference type="EMBL" id="OBQ46591.1"/>
    </source>
</evidence>
<feature type="compositionally biased region" description="Low complexity" evidence="1">
    <location>
        <begin position="534"/>
        <end position="549"/>
    </location>
</feature>
<dbReference type="Proteomes" id="UP000091979">
    <property type="component" value="Unassembled WGS sequence"/>
</dbReference>
<dbReference type="Gene3D" id="3.40.50.300">
    <property type="entry name" value="P-loop containing nucleotide triphosphate hydrolases"/>
    <property type="match status" value="1"/>
</dbReference>
<organism evidence="5 6">
    <name type="scientific">Halodesulfovibrio spirochaetisodalis</name>
    <dbReference type="NCBI Taxonomy" id="1560234"/>
    <lineage>
        <taxon>Bacteria</taxon>
        <taxon>Pseudomonadati</taxon>
        <taxon>Thermodesulfobacteriota</taxon>
        <taxon>Desulfovibrionia</taxon>
        <taxon>Desulfovibrionales</taxon>
        <taxon>Desulfovibrionaceae</taxon>
        <taxon>Halodesulfovibrio</taxon>
    </lineage>
</organism>
<dbReference type="Pfam" id="PF13401">
    <property type="entry name" value="AAA_22"/>
    <property type="match status" value="1"/>
</dbReference>
<accession>A0A1B7XB40</accession>
<feature type="transmembrane region" description="Helical" evidence="2">
    <location>
        <begin position="286"/>
        <end position="307"/>
    </location>
</feature>
<dbReference type="InterPro" id="IPR032389">
    <property type="entry name" value="GspB_C"/>
</dbReference>
<dbReference type="GO" id="GO:0015627">
    <property type="term" value="C:type II protein secretion system complex"/>
    <property type="evidence" value="ECO:0007669"/>
    <property type="project" value="InterPro"/>
</dbReference>
<dbReference type="PANTHER" id="PTHR35894">
    <property type="entry name" value="GENERAL SECRETION PATHWAY PROTEIN A-RELATED"/>
    <property type="match status" value="1"/>
</dbReference>
<evidence type="ECO:0000256" key="2">
    <source>
        <dbReference type="SAM" id="Phobius"/>
    </source>
</evidence>
<dbReference type="InterPro" id="IPR027417">
    <property type="entry name" value="P-loop_NTPase"/>
</dbReference>
<sequence>METPSQGQTPANPFGEQFRTFHFYPSESHKHIVHRITRGLEANCGLTLLTGEIGIGKTSVCRYLMQSFGASYIFAESGNPFLKPAEQLYHFCKQFGVDTTGRNSIHDLTDALHTFFMEQAELGKKPVIIMDESHLLATEHFSLLLVLYNMRQGSTPLVQIILIGQVEIMDRLREPGFEALNQRIGVRCELTPLTAEETRNYIQFKLEHAEFPNQNVFEQKTLKKIWQVTGGLPRLINHACSHALDHITFTGAQSVSEKLIDEVSSDPMYQDLFTIRTKKDTQKYRAAAAIVAIIFVGIFAATQLTMFSGTTPEAEDMTVATTSTQQTAPQAAAPQKTASVQAAKNEQPIPAQQVTPAKQVAVTTPPATVTKQAAVQNTVPAPQANPVQQVAQAEVEKTVQLKAVQVTRPASVQGSQPAPITVTPVQSEPVLTKPANTVAQTPPVKTVRPVKTVQPPVASVQQPQPVQQVQPAQQAVTPAQPSVPTNQQVLPLQAPASTEQTAVAQAGTPQAVEQPLQAAPTKSVEQPQAPATLANQQPEQNTQQVAQQNAAPVVSLPPLGTKKEAHVPAYATAPAPQEASAPKAESTLILDEDTHPAIRALEVSAVAWSEKPEARMVVVNDRIFHEGDKVGALTLEKINKSYLIFSLDGIRYRKNAS</sequence>
<protein>
    <submittedName>
        <fullName evidence="5">Uncharacterized protein</fullName>
    </submittedName>
</protein>
<keyword evidence="2" id="KW-0472">Membrane</keyword>
<evidence type="ECO:0000256" key="1">
    <source>
        <dbReference type="SAM" id="MobiDB-lite"/>
    </source>
</evidence>
<dbReference type="PATRIC" id="fig|1560234.3.peg.1348"/>
<name>A0A1B7XB40_9BACT</name>
<feature type="compositionally biased region" description="Low complexity" evidence="1">
    <location>
        <begin position="318"/>
        <end position="339"/>
    </location>
</feature>
<dbReference type="SUPFAM" id="SSF52540">
    <property type="entry name" value="P-loop containing nucleoside triphosphate hydrolases"/>
    <property type="match status" value="1"/>
</dbReference>
<feature type="region of interest" description="Disordered" evidence="1">
    <location>
        <begin position="317"/>
        <end position="358"/>
    </location>
</feature>
<dbReference type="InterPro" id="IPR052026">
    <property type="entry name" value="ExeA_AAA_ATPase_DNA-bind"/>
</dbReference>
<dbReference type="Pfam" id="PF16537">
    <property type="entry name" value="T2SSB"/>
    <property type="match status" value="1"/>
</dbReference>
<evidence type="ECO:0000313" key="6">
    <source>
        <dbReference type="Proteomes" id="UP000091979"/>
    </source>
</evidence>
<feature type="region of interest" description="Disordered" evidence="1">
    <location>
        <begin position="455"/>
        <end position="549"/>
    </location>
</feature>
<dbReference type="OrthoDB" id="9779230at2"/>
<dbReference type="PANTHER" id="PTHR35894:SF1">
    <property type="entry name" value="PHOSPHORIBULOKINASE _ URIDINE KINASE FAMILY"/>
    <property type="match status" value="1"/>
</dbReference>
<evidence type="ECO:0000259" key="3">
    <source>
        <dbReference type="Pfam" id="PF13401"/>
    </source>
</evidence>
<feature type="domain" description="Type II secretion system protein GspB C-terminal" evidence="4">
    <location>
        <begin position="600"/>
        <end position="653"/>
    </location>
</feature>
<feature type="compositionally biased region" description="Low complexity" evidence="1">
    <location>
        <begin position="455"/>
        <end position="484"/>
    </location>
</feature>
<dbReference type="GO" id="GO:0016887">
    <property type="term" value="F:ATP hydrolysis activity"/>
    <property type="evidence" value="ECO:0007669"/>
    <property type="project" value="InterPro"/>
</dbReference>
<dbReference type="AlphaFoldDB" id="A0A1B7XB40"/>
<keyword evidence="2" id="KW-1133">Transmembrane helix</keyword>
<reference evidence="5 6" key="1">
    <citation type="submission" date="2015-01" db="EMBL/GenBank/DDBJ databases">
        <title>Desulfovibrio sp. JC271 draft genome sequence.</title>
        <authorList>
            <person name="Shivani Y."/>
            <person name="Subhash Y."/>
            <person name="Sasikala C."/>
            <person name="Ramana C.V."/>
        </authorList>
    </citation>
    <scope>NUCLEOTIDE SEQUENCE [LARGE SCALE GENOMIC DNA]</scope>
    <source>
        <strain evidence="5 6">JC271</strain>
    </source>
</reference>
<gene>
    <name evidence="5" type="ORF">SP90_11330</name>
</gene>